<reference evidence="1 2" key="1">
    <citation type="journal article" date="2023" name="Hortic Res">
        <title>Pangenome of water caltrop reveals structural variations and asymmetric subgenome divergence after allopolyploidization.</title>
        <authorList>
            <person name="Zhang X."/>
            <person name="Chen Y."/>
            <person name="Wang L."/>
            <person name="Yuan Y."/>
            <person name="Fang M."/>
            <person name="Shi L."/>
            <person name="Lu R."/>
            <person name="Comes H.P."/>
            <person name="Ma Y."/>
            <person name="Chen Y."/>
            <person name="Huang G."/>
            <person name="Zhou Y."/>
            <person name="Zheng Z."/>
            <person name="Qiu Y."/>
        </authorList>
    </citation>
    <scope>NUCLEOTIDE SEQUENCE [LARGE SCALE GENOMIC DNA]</scope>
    <source>
        <strain evidence="1">F231</strain>
    </source>
</reference>
<dbReference type="AlphaFoldDB" id="A0AAN7LI46"/>
<accession>A0AAN7LI46</accession>
<evidence type="ECO:0000313" key="1">
    <source>
        <dbReference type="EMBL" id="KAK4786656.1"/>
    </source>
</evidence>
<dbReference type="EMBL" id="JAXQNO010000012">
    <property type="protein sequence ID" value="KAK4786656.1"/>
    <property type="molecule type" value="Genomic_DNA"/>
</dbReference>
<protein>
    <submittedName>
        <fullName evidence="1">Uncharacterized protein</fullName>
    </submittedName>
</protein>
<dbReference type="Proteomes" id="UP001346149">
    <property type="component" value="Unassembled WGS sequence"/>
</dbReference>
<proteinExistence type="predicted"/>
<keyword evidence="2" id="KW-1185">Reference proteome</keyword>
<sequence>MKLPAAMKMGLLEAGKGDAWKAQKNAVSNEICDSSQLAKQTFLLLMIGTSGIQGGRASPRAQCVYDNPLNFIMKEGHLELH</sequence>
<name>A0AAN7LI46_TRANT</name>
<gene>
    <name evidence="1" type="ORF">SAY86_010489</name>
</gene>
<evidence type="ECO:0000313" key="2">
    <source>
        <dbReference type="Proteomes" id="UP001346149"/>
    </source>
</evidence>
<comment type="caution">
    <text evidence="1">The sequence shown here is derived from an EMBL/GenBank/DDBJ whole genome shotgun (WGS) entry which is preliminary data.</text>
</comment>
<organism evidence="1 2">
    <name type="scientific">Trapa natans</name>
    <name type="common">Water chestnut</name>
    <dbReference type="NCBI Taxonomy" id="22666"/>
    <lineage>
        <taxon>Eukaryota</taxon>
        <taxon>Viridiplantae</taxon>
        <taxon>Streptophyta</taxon>
        <taxon>Embryophyta</taxon>
        <taxon>Tracheophyta</taxon>
        <taxon>Spermatophyta</taxon>
        <taxon>Magnoliopsida</taxon>
        <taxon>eudicotyledons</taxon>
        <taxon>Gunneridae</taxon>
        <taxon>Pentapetalae</taxon>
        <taxon>rosids</taxon>
        <taxon>malvids</taxon>
        <taxon>Myrtales</taxon>
        <taxon>Lythraceae</taxon>
        <taxon>Trapa</taxon>
    </lineage>
</organism>